<accession>A0A1M7ZLX1</accession>
<evidence type="ECO:0000256" key="1">
    <source>
        <dbReference type="ARBA" id="ARBA00004141"/>
    </source>
</evidence>
<evidence type="ECO:0000313" key="7">
    <source>
        <dbReference type="EMBL" id="SHO65887.1"/>
    </source>
</evidence>
<organism evidence="7 8">
    <name type="scientific">Pseudoxanthobacter soli DSM 19599</name>
    <dbReference type="NCBI Taxonomy" id="1123029"/>
    <lineage>
        <taxon>Bacteria</taxon>
        <taxon>Pseudomonadati</taxon>
        <taxon>Pseudomonadota</taxon>
        <taxon>Alphaproteobacteria</taxon>
        <taxon>Hyphomicrobiales</taxon>
        <taxon>Segnochrobactraceae</taxon>
        <taxon>Pseudoxanthobacter</taxon>
    </lineage>
</organism>
<dbReference type="AlphaFoldDB" id="A0A1M7ZLX1"/>
<dbReference type="InterPro" id="IPR009915">
    <property type="entry name" value="NnrU_dom"/>
</dbReference>
<feature type="transmembrane region" description="Helical" evidence="5">
    <location>
        <begin position="75"/>
        <end position="92"/>
    </location>
</feature>
<sequence length="189" mass="20645">MLCLIVGLVIFLGAHLLPTSRFRAPLVARMGATPYRIVYSVVSLVGLVLIVLGYGQARAEGATEFYVPPFWLRHVTMLLMAVASVLIVATYLPGRIRLFVRHPMVTAVMIWAFAHLLANGDMASVTLFAAFLLWSVADRISLKRREAAGQVVVSGGPWRNDVLAIVIGLLVYAVIVFKLHLLLIGVPVV</sequence>
<evidence type="ECO:0000256" key="5">
    <source>
        <dbReference type="SAM" id="Phobius"/>
    </source>
</evidence>
<dbReference type="RefSeq" id="WP_073629126.1">
    <property type="nucleotide sequence ID" value="NZ_FRXO01000004.1"/>
</dbReference>
<name>A0A1M7ZLX1_9HYPH</name>
<dbReference type="STRING" id="1123029.SAMN02745172_02536"/>
<keyword evidence="3 5" id="KW-1133">Transmembrane helix</keyword>
<keyword evidence="8" id="KW-1185">Reference proteome</keyword>
<keyword evidence="2 5" id="KW-0812">Transmembrane</keyword>
<dbReference type="Proteomes" id="UP000186406">
    <property type="component" value="Unassembled WGS sequence"/>
</dbReference>
<protein>
    <submittedName>
        <fullName evidence="7">Uncharacterized membrane protein</fullName>
    </submittedName>
</protein>
<feature type="transmembrane region" description="Helical" evidence="5">
    <location>
        <begin position="37"/>
        <end position="55"/>
    </location>
</feature>
<feature type="transmembrane region" description="Helical" evidence="5">
    <location>
        <begin position="112"/>
        <end position="136"/>
    </location>
</feature>
<dbReference type="GO" id="GO:0016020">
    <property type="term" value="C:membrane"/>
    <property type="evidence" value="ECO:0007669"/>
    <property type="project" value="UniProtKB-SubCell"/>
</dbReference>
<dbReference type="EMBL" id="FRXO01000004">
    <property type="protein sequence ID" value="SHO65887.1"/>
    <property type="molecule type" value="Genomic_DNA"/>
</dbReference>
<gene>
    <name evidence="7" type="ORF">SAMN02745172_02536</name>
</gene>
<reference evidence="7 8" key="1">
    <citation type="submission" date="2016-12" db="EMBL/GenBank/DDBJ databases">
        <authorList>
            <person name="Song W.-J."/>
            <person name="Kurnit D.M."/>
        </authorList>
    </citation>
    <scope>NUCLEOTIDE SEQUENCE [LARGE SCALE GENOMIC DNA]</scope>
    <source>
        <strain evidence="7 8">DSM 19599</strain>
    </source>
</reference>
<feature type="domain" description="NnrU" evidence="6">
    <location>
        <begin position="4"/>
        <end position="187"/>
    </location>
</feature>
<dbReference type="OrthoDB" id="5293641at2"/>
<evidence type="ECO:0000259" key="6">
    <source>
        <dbReference type="Pfam" id="PF07298"/>
    </source>
</evidence>
<evidence type="ECO:0000256" key="4">
    <source>
        <dbReference type="ARBA" id="ARBA00023136"/>
    </source>
</evidence>
<evidence type="ECO:0000256" key="3">
    <source>
        <dbReference type="ARBA" id="ARBA00022989"/>
    </source>
</evidence>
<proteinExistence type="predicted"/>
<comment type="subcellular location">
    <subcellularLocation>
        <location evidence="1">Membrane</location>
        <topology evidence="1">Multi-pass membrane protein</topology>
    </subcellularLocation>
</comment>
<feature type="transmembrane region" description="Helical" evidence="5">
    <location>
        <begin position="162"/>
        <end position="186"/>
    </location>
</feature>
<dbReference type="Pfam" id="PF07298">
    <property type="entry name" value="NnrU"/>
    <property type="match status" value="1"/>
</dbReference>
<evidence type="ECO:0000313" key="8">
    <source>
        <dbReference type="Proteomes" id="UP000186406"/>
    </source>
</evidence>
<keyword evidence="4 5" id="KW-0472">Membrane</keyword>
<evidence type="ECO:0000256" key="2">
    <source>
        <dbReference type="ARBA" id="ARBA00022692"/>
    </source>
</evidence>